<gene>
    <name evidence="3" type="ORF">GA424_12010</name>
    <name evidence="4" type="ORF">GAZ43_08535</name>
</gene>
<evidence type="ECO:0000313" key="3">
    <source>
        <dbReference type="EMBL" id="KAB6137955.1"/>
    </source>
</evidence>
<evidence type="ECO:0000256" key="2">
    <source>
        <dbReference type="SAM" id="SignalP"/>
    </source>
</evidence>
<feature type="coiled-coil region" evidence="1">
    <location>
        <begin position="25"/>
        <end position="153"/>
    </location>
</feature>
<dbReference type="AlphaFoldDB" id="A0A6A2RU43"/>
<evidence type="ECO:0000313" key="4">
    <source>
        <dbReference type="EMBL" id="KAB6340045.1"/>
    </source>
</evidence>
<reference evidence="5 6" key="1">
    <citation type="journal article" date="2019" name="Nat. Med.">
        <title>A library of human gut bacterial isolates paired with longitudinal multiomics data enables mechanistic microbiome research.</title>
        <authorList>
            <person name="Poyet M."/>
            <person name="Groussin M."/>
            <person name="Gibbons S.M."/>
            <person name="Avila-Pacheco J."/>
            <person name="Jiang X."/>
            <person name="Kearney S.M."/>
            <person name="Perrotta A.R."/>
            <person name="Berdy B."/>
            <person name="Zhao S."/>
            <person name="Lieberman T.D."/>
            <person name="Swanson P.K."/>
            <person name="Smith M."/>
            <person name="Roesemann S."/>
            <person name="Alexander J.E."/>
            <person name="Rich S.A."/>
            <person name="Livny J."/>
            <person name="Vlamakis H."/>
            <person name="Clish C."/>
            <person name="Bullock K."/>
            <person name="Deik A."/>
            <person name="Scott J."/>
            <person name="Pierce K.A."/>
            <person name="Xavier R.J."/>
            <person name="Alm E.J."/>
        </authorList>
    </citation>
    <scope>NUCLEOTIDE SEQUENCE [LARGE SCALE GENOMIC DNA]</scope>
    <source>
        <strain evidence="4 5">BIOML-A16</strain>
        <strain evidence="3 6">BIOML-A62</strain>
    </source>
</reference>
<dbReference type="EMBL" id="WDCP01000013">
    <property type="protein sequence ID" value="KAB6340045.1"/>
    <property type="molecule type" value="Genomic_DNA"/>
</dbReference>
<accession>A0A6A2RU43</accession>
<dbReference type="PROSITE" id="PS51257">
    <property type="entry name" value="PROKAR_LIPOPROTEIN"/>
    <property type="match status" value="1"/>
</dbReference>
<evidence type="ECO:0000313" key="6">
    <source>
        <dbReference type="Proteomes" id="UP000487596"/>
    </source>
</evidence>
<name>A0A6A2RU43_9BACE</name>
<comment type="caution">
    <text evidence="3">The sequence shown here is derived from an EMBL/GenBank/DDBJ whole genome shotgun (WGS) entry which is preliminary data.</text>
</comment>
<evidence type="ECO:0008006" key="7">
    <source>
        <dbReference type="Google" id="ProtNLM"/>
    </source>
</evidence>
<keyword evidence="2" id="KW-0732">Signal</keyword>
<feature type="chain" id="PRO_5036379218" description="Cell surface protein" evidence="2">
    <location>
        <begin position="21"/>
        <end position="996"/>
    </location>
</feature>
<feature type="signal peptide" evidence="2">
    <location>
        <begin position="1"/>
        <end position="20"/>
    </location>
</feature>
<evidence type="ECO:0000256" key="1">
    <source>
        <dbReference type="SAM" id="Coils"/>
    </source>
</evidence>
<evidence type="ECO:0000313" key="5">
    <source>
        <dbReference type="Proteomes" id="UP000438288"/>
    </source>
</evidence>
<proteinExistence type="predicted"/>
<sequence>MKKNFVRVMLFGALTLTVSAVVTSCKDYDDDIKGLQEQVDKITSTSPVSTEDMKNAVEKAKQDLQTQLNDLSALVENPDGEKTLKEKIAALEQALADATGDKAKDLAIRLADLQNQLTTLQKILKGEDGVSGLEKKIEELENVKTVLSELIAAEQAYITSGKKDASAYESTSFGAYVNQAIINALQHEGDDTSKWGKIAQYVTEAVQKGISTELSGINNYLTAQYGVKTTLETFVKDVYEKLFSEEAIGKQTQLDNLLDAINAYVSTEEGADYKSYADIIKQIDDTKKQLAALELPATGTFSQAVKDIIKSESEQVGGVIKSLESRLDAEIDAIKGMIQSIVYVPTYADGQVQFNTFYADFDAMGSHNWQPVVNVDEVAVRFRVSPASVITDLVACFEADGAVNENAKYVVSVDCQKVQTRALNDPFKIKGIKVVDAKKEPNLIEVTLDASAVKNSYAVALTVTDKVAADKNTLNDVASNYFAAVKSDLYIDNVVWESANGTVTQLAKGGKLDYKGKNGETESYYSVTVYPSINGSSAVEGTPATKTLSELGISDANFSVAFATTADVTSNFNLGATTGILEAKGAAGSTATVQSTVTVTDPATAGTPGAKTVEYAAKEYAQVKTVSEGTAQTVTLASEDPILWNGNSDQKLLIKDNDALTAIKAALGGSPITNFDGCSYAIVSPVGGTIKLGDTGSTDYKLALIVPQNTVCETPTTIVTRISKGDYSIDVTLENVQVSYPAEADLTLANSNAWDGTKAVLNLKETGSSPITAVTAERDLTELFSNYMDLKNALTSLGGAFKFSVVGDTPAGVTLNATTGALSVTKNYPVGGAGFSVKVEAKCEEKVISTKTIPVVFNTAKMNGTFDYKGTDEGKDKLEFNVSSAAKRGEGVDVSSALVWKDASDRQLWPSTNASDVYQNSKGAEIFGFTVAFELVAGEDNDNFTLDGTTGKLTLKNPNATQNHKAMTVKVKAIPTSPWGTVEAKVVTVTVAEWVD</sequence>
<organism evidence="3 6">
    <name type="scientific">Bacteroides xylanisolvens</name>
    <dbReference type="NCBI Taxonomy" id="371601"/>
    <lineage>
        <taxon>Bacteria</taxon>
        <taxon>Pseudomonadati</taxon>
        <taxon>Bacteroidota</taxon>
        <taxon>Bacteroidia</taxon>
        <taxon>Bacteroidales</taxon>
        <taxon>Bacteroidaceae</taxon>
        <taxon>Bacteroides</taxon>
    </lineage>
</organism>
<dbReference type="Proteomes" id="UP000487596">
    <property type="component" value="Unassembled WGS sequence"/>
</dbReference>
<dbReference type="RefSeq" id="WP_008644337.1">
    <property type="nucleotide sequence ID" value="NZ_CP103098.1"/>
</dbReference>
<dbReference type="Proteomes" id="UP000438288">
    <property type="component" value="Unassembled WGS sequence"/>
</dbReference>
<keyword evidence="1" id="KW-0175">Coiled coil</keyword>
<dbReference type="EMBL" id="WDEH01000018">
    <property type="protein sequence ID" value="KAB6137955.1"/>
    <property type="molecule type" value="Genomic_DNA"/>
</dbReference>
<protein>
    <recommendedName>
        <fullName evidence="7">Cell surface protein</fullName>
    </recommendedName>
</protein>